<keyword evidence="5" id="KW-1185">Reference proteome</keyword>
<feature type="domain" description="Dihydrodipicolinate reductase N-terminal" evidence="3">
    <location>
        <begin position="9"/>
        <end position="73"/>
    </location>
</feature>
<evidence type="ECO:0000259" key="3">
    <source>
        <dbReference type="Pfam" id="PF01113"/>
    </source>
</evidence>
<protein>
    <recommendedName>
        <fullName evidence="3">Dihydrodipicolinate reductase N-terminal domain-containing protein</fullName>
    </recommendedName>
</protein>
<dbReference type="InterPro" id="IPR000846">
    <property type="entry name" value="DapB_N"/>
</dbReference>
<evidence type="ECO:0000256" key="2">
    <source>
        <dbReference type="ARBA" id="ARBA00023002"/>
    </source>
</evidence>
<dbReference type="CDD" id="cd24146">
    <property type="entry name" value="nat-AmDH_N_like"/>
    <property type="match status" value="1"/>
</dbReference>
<organism evidence="4 5">
    <name type="scientific">Trebonia kvetii</name>
    <dbReference type="NCBI Taxonomy" id="2480626"/>
    <lineage>
        <taxon>Bacteria</taxon>
        <taxon>Bacillati</taxon>
        <taxon>Actinomycetota</taxon>
        <taxon>Actinomycetes</taxon>
        <taxon>Streptosporangiales</taxon>
        <taxon>Treboniaceae</taxon>
        <taxon>Trebonia</taxon>
    </lineage>
</organism>
<proteinExistence type="predicted"/>
<accession>A0A6P2BWN5</accession>
<dbReference type="EMBL" id="RPFW01000005">
    <property type="protein sequence ID" value="TVZ02565.1"/>
    <property type="molecule type" value="Genomic_DNA"/>
</dbReference>
<evidence type="ECO:0000256" key="1">
    <source>
        <dbReference type="ARBA" id="ARBA00022857"/>
    </source>
</evidence>
<evidence type="ECO:0000313" key="4">
    <source>
        <dbReference type="EMBL" id="TVZ02565.1"/>
    </source>
</evidence>
<dbReference type="Proteomes" id="UP000460272">
    <property type="component" value="Unassembled WGS sequence"/>
</dbReference>
<dbReference type="SUPFAM" id="SSF51735">
    <property type="entry name" value="NAD(P)-binding Rossmann-fold domains"/>
    <property type="match status" value="1"/>
</dbReference>
<dbReference type="AlphaFoldDB" id="A0A6P2BWN5"/>
<evidence type="ECO:0000313" key="5">
    <source>
        <dbReference type="Proteomes" id="UP000460272"/>
    </source>
</evidence>
<dbReference type="OrthoDB" id="4759936at2"/>
<keyword evidence="1" id="KW-0521">NADP</keyword>
<dbReference type="Gene3D" id="3.40.50.720">
    <property type="entry name" value="NAD(P)-binding Rossmann-like Domain"/>
    <property type="match status" value="1"/>
</dbReference>
<dbReference type="RefSeq" id="WP_145857701.1">
    <property type="nucleotide sequence ID" value="NZ_RPFW01000005.1"/>
</dbReference>
<dbReference type="GO" id="GO:0009089">
    <property type="term" value="P:lysine biosynthetic process via diaminopimelate"/>
    <property type="evidence" value="ECO:0007669"/>
    <property type="project" value="InterPro"/>
</dbReference>
<dbReference type="Pfam" id="PF01113">
    <property type="entry name" value="DapB_N"/>
    <property type="match status" value="1"/>
</dbReference>
<comment type="caution">
    <text evidence="4">The sequence shown here is derived from an EMBL/GenBank/DDBJ whole genome shotgun (WGS) entry which is preliminary data.</text>
</comment>
<dbReference type="GO" id="GO:0008839">
    <property type="term" value="F:4-hydroxy-tetrahydrodipicolinate reductase"/>
    <property type="evidence" value="ECO:0007669"/>
    <property type="project" value="InterPro"/>
</dbReference>
<name>A0A6P2BWN5_9ACTN</name>
<sequence>MAYRVVQWATGAMGKAVLRTVIDHPGTELVGVYTYSDRKAGRDAGELAGRPATGVLATNDVAEILALDADVVVHAGRIGPYGSHDADFIRLLESGKNVITINGYSHPAHWSGDSTERLRAACDTGGTTLMAAGLNPGFIAEQIATVATGVCASVEHIEITEAADATEVRDPAYLFGALGFGAAPAAFDPNDATQGPAVFLNGMYTETLAAVALRMGMDLERVETEHVVHPATADIELHAGVIREGTVSHTNWRWHGIAGCKRRLTMSIHWYAETAHLDDPHPPLWTVKVTGHPGIEIAVRVVKHPDDRSRMGAEQYAVAGQVINAIPYVVAAKPGLLTRPVATPARDHYPTFTPAG</sequence>
<reference evidence="4 5" key="1">
    <citation type="submission" date="2018-11" db="EMBL/GenBank/DDBJ databases">
        <title>Trebonia kvetii gen.nov., sp.nov., a novel acidophilic actinobacterium, and proposal of the new actinobacterial family Treboniaceae fam. nov.</title>
        <authorList>
            <person name="Rapoport D."/>
            <person name="Sagova-Mareckova M."/>
            <person name="Sedlacek I."/>
            <person name="Provaznik J."/>
            <person name="Kralova S."/>
            <person name="Pavlinic D."/>
            <person name="Benes V."/>
            <person name="Kopecky J."/>
        </authorList>
    </citation>
    <scope>NUCLEOTIDE SEQUENCE [LARGE SCALE GENOMIC DNA]</scope>
    <source>
        <strain evidence="4 5">15Tr583</strain>
    </source>
</reference>
<gene>
    <name evidence="4" type="ORF">EAS64_27705</name>
</gene>
<dbReference type="InterPro" id="IPR036291">
    <property type="entry name" value="NAD(P)-bd_dom_sf"/>
</dbReference>
<keyword evidence="2" id="KW-0560">Oxidoreductase</keyword>